<evidence type="ECO:0000313" key="3">
    <source>
        <dbReference type="Proteomes" id="UP000006591"/>
    </source>
</evidence>
<dbReference type="Proteomes" id="UP000006591">
    <property type="component" value="Chromosome 1"/>
</dbReference>
<dbReference type="EnsemblPlants" id="ONIVA01G23190.1">
    <property type="protein sequence ID" value="ONIVA01G23190.1"/>
    <property type="gene ID" value="ONIVA01G23190"/>
</dbReference>
<organism evidence="2">
    <name type="scientific">Oryza nivara</name>
    <name type="common">Indian wild rice</name>
    <name type="synonym">Oryza sativa f. spontanea</name>
    <dbReference type="NCBI Taxonomy" id="4536"/>
    <lineage>
        <taxon>Eukaryota</taxon>
        <taxon>Viridiplantae</taxon>
        <taxon>Streptophyta</taxon>
        <taxon>Embryophyta</taxon>
        <taxon>Tracheophyta</taxon>
        <taxon>Spermatophyta</taxon>
        <taxon>Magnoliopsida</taxon>
        <taxon>Liliopsida</taxon>
        <taxon>Poales</taxon>
        <taxon>Poaceae</taxon>
        <taxon>BOP clade</taxon>
        <taxon>Oryzoideae</taxon>
        <taxon>Oryzeae</taxon>
        <taxon>Oryzinae</taxon>
        <taxon>Oryza</taxon>
    </lineage>
</organism>
<evidence type="ECO:0008006" key="4">
    <source>
        <dbReference type="Google" id="ProtNLM"/>
    </source>
</evidence>
<evidence type="ECO:0000313" key="2">
    <source>
        <dbReference type="EnsemblPlants" id="ONIVA01G23190.1"/>
    </source>
</evidence>
<feature type="transmembrane region" description="Helical" evidence="1">
    <location>
        <begin position="7"/>
        <end position="24"/>
    </location>
</feature>
<keyword evidence="1" id="KW-1133">Transmembrane helix</keyword>
<reference evidence="2" key="2">
    <citation type="submission" date="2018-04" db="EMBL/GenBank/DDBJ databases">
        <title>OnivRS2 (Oryza nivara Reference Sequence Version 2).</title>
        <authorList>
            <person name="Zhang J."/>
            <person name="Kudrna D."/>
            <person name="Lee S."/>
            <person name="Talag J."/>
            <person name="Rajasekar S."/>
            <person name="Welchert J."/>
            <person name="Hsing Y.-I."/>
            <person name="Wing R.A."/>
        </authorList>
    </citation>
    <scope>NUCLEOTIDE SEQUENCE [LARGE SCALE GENOMIC DNA]</scope>
</reference>
<sequence>MEQRIEGWSLLLVLVPASSVALVLRAPMRFAVAAVLEFWAMALELRALLLRVVPLKLQVPLFRVMALELSVLLLCAAAVARTAALLQRLLLFVCHNLLQYYESIAIIGLLQRQKSLPDCQATSMSMEAKEICFLRLVSLYPVRDGLLP</sequence>
<evidence type="ECO:0000256" key="1">
    <source>
        <dbReference type="SAM" id="Phobius"/>
    </source>
</evidence>
<feature type="transmembrane region" description="Helical" evidence="1">
    <location>
        <begin position="30"/>
        <end position="49"/>
    </location>
</feature>
<feature type="transmembrane region" description="Helical" evidence="1">
    <location>
        <begin position="61"/>
        <end position="83"/>
    </location>
</feature>
<dbReference type="AlphaFoldDB" id="A0A0E0FNK1"/>
<accession>A0A0E0FNK1</accession>
<proteinExistence type="predicted"/>
<keyword evidence="3" id="KW-1185">Reference proteome</keyword>
<protein>
    <recommendedName>
        <fullName evidence="4">DUF3778 domain-containing protein</fullName>
    </recommendedName>
</protein>
<keyword evidence="1" id="KW-0812">Transmembrane</keyword>
<keyword evidence="1" id="KW-0472">Membrane</keyword>
<dbReference type="HOGENOM" id="CLU_1761707_0_0_1"/>
<dbReference type="Gramene" id="ONIVA01G23190.1">
    <property type="protein sequence ID" value="ONIVA01G23190.1"/>
    <property type="gene ID" value="ONIVA01G23190"/>
</dbReference>
<reference evidence="2" key="1">
    <citation type="submission" date="2015-04" db="UniProtKB">
        <authorList>
            <consortium name="EnsemblPlants"/>
        </authorList>
    </citation>
    <scope>IDENTIFICATION</scope>
    <source>
        <strain evidence="2">SL10</strain>
    </source>
</reference>
<name>A0A0E0FNK1_ORYNI</name>